<dbReference type="EMBL" id="BK014748">
    <property type="protein sequence ID" value="DAD73934.1"/>
    <property type="molecule type" value="Genomic_DNA"/>
</dbReference>
<name>A0A8S5LV82_9CAUD</name>
<protein>
    <submittedName>
        <fullName evidence="1">Uncharacterized protein</fullName>
    </submittedName>
</protein>
<reference evidence="1" key="1">
    <citation type="journal article" date="2021" name="Proc. Natl. Acad. Sci. U.S.A.">
        <title>A Catalog of Tens of Thousands of Viruses from Human Metagenomes Reveals Hidden Associations with Chronic Diseases.</title>
        <authorList>
            <person name="Tisza M.J."/>
            <person name="Buck C.B."/>
        </authorList>
    </citation>
    <scope>NUCLEOTIDE SEQUENCE</scope>
    <source>
        <strain evidence="1">CtFn287</strain>
    </source>
</reference>
<proteinExistence type="predicted"/>
<organism evidence="1">
    <name type="scientific">Siphoviridae sp. ctFn287</name>
    <dbReference type="NCBI Taxonomy" id="2826215"/>
    <lineage>
        <taxon>Viruses</taxon>
        <taxon>Duplodnaviria</taxon>
        <taxon>Heunggongvirae</taxon>
        <taxon>Uroviricota</taxon>
        <taxon>Caudoviricetes</taxon>
    </lineage>
</organism>
<sequence>MSPDEYWFGDPHLIYAYEARFENLRRLKQQDMWLMGTYIQRALSSVPLNVNGFIEKQSQVENYPECPYQDLFNEPEPPNAEQKALYEKAKSMLMARGLLRDD</sequence>
<accession>A0A8S5LV82</accession>
<evidence type="ECO:0000313" key="1">
    <source>
        <dbReference type="EMBL" id="DAD73934.1"/>
    </source>
</evidence>